<dbReference type="Gene3D" id="3.30.420.40">
    <property type="match status" value="1"/>
</dbReference>
<dbReference type="EMBL" id="PFMR01000251">
    <property type="protein sequence ID" value="PIZ15590.1"/>
    <property type="molecule type" value="Genomic_DNA"/>
</dbReference>
<evidence type="ECO:0000313" key="13">
    <source>
        <dbReference type="Proteomes" id="UP000229307"/>
    </source>
</evidence>
<evidence type="ECO:0000313" key="12">
    <source>
        <dbReference type="EMBL" id="PIZ15590.1"/>
    </source>
</evidence>
<dbReference type="PROSITE" id="PS00150">
    <property type="entry name" value="ACYLPHOSPHATASE_1"/>
    <property type="match status" value="1"/>
</dbReference>
<dbReference type="PROSITE" id="PS51160">
    <property type="entry name" value="ACYLPHOSPHATASE_3"/>
    <property type="match status" value="1"/>
</dbReference>
<evidence type="ECO:0000256" key="1">
    <source>
        <dbReference type="ARBA" id="ARBA00004711"/>
    </source>
</evidence>
<dbReference type="InterPro" id="IPR036046">
    <property type="entry name" value="Acylphosphatase-like_dom_sf"/>
</dbReference>
<dbReference type="GO" id="GO:0016743">
    <property type="term" value="F:carboxyl- or carbamoyltransferase activity"/>
    <property type="evidence" value="ECO:0007669"/>
    <property type="project" value="UniProtKB-UniRule"/>
</dbReference>
<dbReference type="Gene3D" id="3.30.420.360">
    <property type="match status" value="1"/>
</dbReference>
<evidence type="ECO:0000259" key="11">
    <source>
        <dbReference type="PROSITE" id="PS51163"/>
    </source>
</evidence>
<dbReference type="Pfam" id="PF22521">
    <property type="entry name" value="HypF_C_2"/>
    <property type="match status" value="1"/>
</dbReference>
<comment type="catalytic activity">
    <reaction evidence="7">
        <text>C-terminal L-cysteinyl-[HypE protein] + carbamoyl phosphate + ATP + H2O = C-terminal S-carboxamide-L-cysteinyl-[HypE protein] + AMP + phosphate + diphosphate + H(+)</text>
        <dbReference type="Rhea" id="RHEA:55636"/>
        <dbReference type="Rhea" id="RHEA-COMP:14247"/>
        <dbReference type="Rhea" id="RHEA-COMP:14392"/>
        <dbReference type="ChEBI" id="CHEBI:15377"/>
        <dbReference type="ChEBI" id="CHEBI:15378"/>
        <dbReference type="ChEBI" id="CHEBI:30616"/>
        <dbReference type="ChEBI" id="CHEBI:33019"/>
        <dbReference type="ChEBI" id="CHEBI:43474"/>
        <dbReference type="ChEBI" id="CHEBI:58228"/>
        <dbReference type="ChEBI" id="CHEBI:76913"/>
        <dbReference type="ChEBI" id="CHEBI:139126"/>
        <dbReference type="ChEBI" id="CHEBI:456215"/>
    </reaction>
</comment>
<dbReference type="Pfam" id="PF17788">
    <property type="entry name" value="HypF_C"/>
    <property type="match status" value="1"/>
</dbReference>
<dbReference type="PANTHER" id="PTHR42959">
    <property type="entry name" value="CARBAMOYLTRANSFERASE"/>
    <property type="match status" value="1"/>
</dbReference>
<dbReference type="PROSITE" id="PS51163">
    <property type="entry name" value="YRDC"/>
    <property type="match status" value="1"/>
</dbReference>
<gene>
    <name evidence="12" type="primary">hypF</name>
    <name evidence="12" type="ORF">COY52_09280</name>
</gene>
<dbReference type="InterPro" id="IPR017968">
    <property type="entry name" value="Acylphosphatase_CS"/>
</dbReference>
<comment type="caution">
    <text evidence="12">The sequence shown here is derived from an EMBL/GenBank/DDBJ whole genome shotgun (WGS) entry which is preliminary data.</text>
</comment>
<feature type="domain" description="Acylphosphatase-like" evidence="10">
    <location>
        <begin position="5"/>
        <end position="91"/>
    </location>
</feature>
<dbReference type="AlphaFoldDB" id="A0A2M7S7W8"/>
<keyword evidence="3" id="KW-0436">Ligase</keyword>
<comment type="similarity">
    <text evidence="2 8">Belongs to the carbamoyltransferase HypF family.</text>
</comment>
<feature type="domain" description="YrdC-like" evidence="11">
    <location>
        <begin position="212"/>
        <end position="401"/>
    </location>
</feature>
<dbReference type="UniPathway" id="UPA00335"/>
<dbReference type="SUPFAM" id="SSF54975">
    <property type="entry name" value="Acylphosphatase/BLUF domain-like"/>
    <property type="match status" value="1"/>
</dbReference>
<dbReference type="InterPro" id="IPR006070">
    <property type="entry name" value="Sua5-like_dom"/>
</dbReference>
<keyword evidence="6" id="KW-0862">Zinc</keyword>
<evidence type="ECO:0000256" key="8">
    <source>
        <dbReference type="PIRNR" id="PIRNR006256"/>
    </source>
</evidence>
<dbReference type="PANTHER" id="PTHR42959:SF1">
    <property type="entry name" value="CARBAMOYLTRANSFERASE HYPF"/>
    <property type="match status" value="1"/>
</dbReference>
<dbReference type="InterPro" id="IPR001792">
    <property type="entry name" value="Acylphosphatase-like_dom"/>
</dbReference>
<evidence type="ECO:0000256" key="3">
    <source>
        <dbReference type="ARBA" id="ARBA00022598"/>
    </source>
</evidence>
<dbReference type="Gene3D" id="3.30.110.120">
    <property type="match status" value="1"/>
</dbReference>
<accession>A0A2M7S7W8</accession>
<dbReference type="EC" id="6.2.-.-" evidence="8"/>
<evidence type="ECO:0000259" key="10">
    <source>
        <dbReference type="PROSITE" id="PS51160"/>
    </source>
</evidence>
<keyword evidence="4" id="KW-0479">Metal-binding</keyword>
<evidence type="ECO:0000256" key="6">
    <source>
        <dbReference type="ARBA" id="ARBA00022833"/>
    </source>
</evidence>
<dbReference type="Proteomes" id="UP000229307">
    <property type="component" value="Unassembled WGS sequence"/>
</dbReference>
<dbReference type="PIRSF" id="PIRSF006256">
    <property type="entry name" value="CMPcnvr_hdrg_mat"/>
    <property type="match status" value="1"/>
</dbReference>
<dbReference type="InterPro" id="IPR055128">
    <property type="entry name" value="HypF_C_2"/>
</dbReference>
<feature type="active site" evidence="9">
    <location>
        <position position="20"/>
    </location>
</feature>
<dbReference type="InterPro" id="IPR004421">
    <property type="entry name" value="Carbamoyltransferase_HypF"/>
</dbReference>
<organism evidence="12 13">
    <name type="scientific">Candidatus Desantisbacteria bacterium CG_4_10_14_0_8_um_filter_48_22</name>
    <dbReference type="NCBI Taxonomy" id="1974543"/>
    <lineage>
        <taxon>Bacteria</taxon>
        <taxon>Candidatus Desantisiibacteriota</taxon>
    </lineage>
</organism>
<comment type="catalytic activity">
    <reaction evidence="9">
        <text>an acyl phosphate + H2O = a carboxylate + phosphate + H(+)</text>
        <dbReference type="Rhea" id="RHEA:14965"/>
        <dbReference type="ChEBI" id="CHEBI:15377"/>
        <dbReference type="ChEBI" id="CHEBI:15378"/>
        <dbReference type="ChEBI" id="CHEBI:29067"/>
        <dbReference type="ChEBI" id="CHEBI:43474"/>
        <dbReference type="ChEBI" id="CHEBI:59918"/>
        <dbReference type="EC" id="3.6.1.7"/>
    </reaction>
</comment>
<feature type="active site" evidence="9">
    <location>
        <position position="38"/>
    </location>
</feature>
<dbReference type="InterPro" id="IPR051060">
    <property type="entry name" value="Carbamoyltrans_HypF-like"/>
</dbReference>
<dbReference type="GO" id="GO:0003725">
    <property type="term" value="F:double-stranded RNA binding"/>
    <property type="evidence" value="ECO:0007669"/>
    <property type="project" value="InterPro"/>
</dbReference>
<keyword evidence="5" id="KW-0863">Zinc-finger</keyword>
<dbReference type="Gene3D" id="3.90.870.50">
    <property type="match status" value="1"/>
</dbReference>
<dbReference type="GO" id="GO:0003998">
    <property type="term" value="F:acylphosphatase activity"/>
    <property type="evidence" value="ECO:0007669"/>
    <property type="project" value="UniProtKB-EC"/>
</dbReference>
<keyword evidence="9" id="KW-0378">Hydrolase</keyword>
<protein>
    <recommendedName>
        <fullName evidence="8">Carbamoyltransferase</fullName>
        <ecNumber evidence="8">6.2.-.-</ecNumber>
    </recommendedName>
</protein>
<name>A0A2M7S7W8_9BACT</name>
<evidence type="ECO:0000256" key="5">
    <source>
        <dbReference type="ARBA" id="ARBA00022771"/>
    </source>
</evidence>
<dbReference type="InterPro" id="IPR011125">
    <property type="entry name" value="Znf_HypF"/>
</dbReference>
<evidence type="ECO:0000256" key="4">
    <source>
        <dbReference type="ARBA" id="ARBA00022723"/>
    </source>
</evidence>
<dbReference type="GO" id="GO:0016874">
    <property type="term" value="F:ligase activity"/>
    <property type="evidence" value="ECO:0007669"/>
    <property type="project" value="UniProtKB-UniRule"/>
</dbReference>
<dbReference type="NCBIfam" id="TIGR00143">
    <property type="entry name" value="hypF"/>
    <property type="match status" value="1"/>
</dbReference>
<evidence type="ECO:0000256" key="9">
    <source>
        <dbReference type="PROSITE-ProRule" id="PRU00520"/>
    </source>
</evidence>
<evidence type="ECO:0000256" key="7">
    <source>
        <dbReference type="ARBA" id="ARBA00048220"/>
    </source>
</evidence>
<dbReference type="FunFam" id="3.30.420.40:FF:000124">
    <property type="entry name" value="Carbamoyltransferase HypF"/>
    <property type="match status" value="1"/>
</dbReference>
<reference evidence="13" key="1">
    <citation type="submission" date="2017-09" db="EMBL/GenBank/DDBJ databases">
        <title>Depth-based differentiation of microbial function through sediment-hosted aquifers and enrichment of novel symbionts in the deep terrestrial subsurface.</title>
        <authorList>
            <person name="Probst A.J."/>
            <person name="Ladd B."/>
            <person name="Jarett J.K."/>
            <person name="Geller-Mcgrath D.E."/>
            <person name="Sieber C.M.K."/>
            <person name="Emerson J.B."/>
            <person name="Anantharaman K."/>
            <person name="Thomas B.C."/>
            <person name="Malmstrom R."/>
            <person name="Stieglmeier M."/>
            <person name="Klingl A."/>
            <person name="Woyke T."/>
            <person name="Ryan C.M."/>
            <person name="Banfield J.F."/>
        </authorList>
    </citation>
    <scope>NUCLEOTIDE SEQUENCE [LARGE SCALE GENOMIC DNA]</scope>
</reference>
<dbReference type="Pfam" id="PF07503">
    <property type="entry name" value="zf-HYPF"/>
    <property type="match status" value="2"/>
</dbReference>
<dbReference type="InterPro" id="IPR043129">
    <property type="entry name" value="ATPase_NBD"/>
</dbReference>
<dbReference type="Pfam" id="PF00708">
    <property type="entry name" value="Acylphosphatase"/>
    <property type="match status" value="1"/>
</dbReference>
<dbReference type="Pfam" id="PF01300">
    <property type="entry name" value="Sua5_yciO_yrdC"/>
    <property type="match status" value="1"/>
</dbReference>
<dbReference type="SUPFAM" id="SSF53067">
    <property type="entry name" value="Actin-like ATPase domain"/>
    <property type="match status" value="1"/>
</dbReference>
<dbReference type="InterPro" id="IPR017945">
    <property type="entry name" value="DHBP_synth_RibB-like_a/b_dom"/>
</dbReference>
<keyword evidence="12" id="KW-0808">Transferase</keyword>
<dbReference type="InterPro" id="IPR041440">
    <property type="entry name" value="HypF_C"/>
</dbReference>
<dbReference type="SUPFAM" id="SSF55821">
    <property type="entry name" value="YrdC/RibB"/>
    <property type="match status" value="1"/>
</dbReference>
<proteinExistence type="inferred from homology"/>
<evidence type="ECO:0000256" key="2">
    <source>
        <dbReference type="ARBA" id="ARBA00008097"/>
    </source>
</evidence>
<sequence length="786" mass="86349">MSAKRMRIELGGVVQGVGFRPFVYREAVLLGLKGFVQNSMSGVVIEAEGPAGRLKKFLKIVLKNPPPLAGISAKTVRMLRPAGPGRFEIKKSITKGINRVLVSPDIATCGNCVRELFSQSDRRSGYPFINCTDCGPRFTIITDLPYDRRHTTMSKFRMCADCSSEYNDPATRRYHAQPNACGSCGPRVWLVKANKDCKLQNANCKVQNDGITDPIKKAARLIERGKIVAVKGVGGFLIMCDAGNNRIVRKLRRLKHRPFKPFAVMMRDAETAGKYCEIDKKSEKALAGPQRPVTLLKKRVGQIAGIVADSIAPRTNYLGVMLPYAPVLHLLLKELRIPAVVATSANIADEPLVADNAQAIKKLSGTADYFLLHDRDIKNRCDDSIVQVIAGKPAILRRARGFVPLPVETGVSPGNRRQVLGCGAELKNTFCLAEGRLAFVSQHIGDLKNRETFDFYRDEIRKYREMFGINPDTLAYDLHPDYLATGYALESGKKGAKLLGVQHHFAHALSCMADNKLEGRVIGVILDGTGYGIDGNIWGGEFLIAGYKGFERAGRLKYIPMPGGDKVAEEPWRMALSFLADAYGSGLTGLRVPLVRRVGKNKIKFISRMLEQKINCPLTSSMGRFFDAVSSLLGICDISTYEAQAAVELQAEAEKTCQRVNVSTCQRYKYKIENQDGVRVIETGQVIRGIVKDLAAKVPPEKIAYKFHATVADMVVETCGRISRSTGLKRVVLSGGVFQNKLLLEMISGKLVKRSFAVFTHSQVPCNDGGISLGQAAFGLAYKNPN</sequence>
<dbReference type="GO" id="GO:0051604">
    <property type="term" value="P:protein maturation"/>
    <property type="evidence" value="ECO:0007669"/>
    <property type="project" value="TreeGrafter"/>
</dbReference>
<comment type="pathway">
    <text evidence="1">Protein modification; [NiFe] hydrogenase maturation.</text>
</comment>
<dbReference type="GO" id="GO:0008270">
    <property type="term" value="F:zinc ion binding"/>
    <property type="evidence" value="ECO:0007669"/>
    <property type="project" value="UniProtKB-KW"/>
</dbReference>